<dbReference type="InterPro" id="IPR046042">
    <property type="entry name" value="DUF6000"/>
</dbReference>
<evidence type="ECO:0000313" key="1">
    <source>
        <dbReference type="EMBL" id="KAA9160879.1"/>
    </source>
</evidence>
<dbReference type="Proteomes" id="UP000319769">
    <property type="component" value="Unassembled WGS sequence"/>
</dbReference>
<reference evidence="1" key="1">
    <citation type="submission" date="2019-09" db="EMBL/GenBank/DDBJ databases">
        <authorList>
            <person name="Teo W.F.A."/>
            <person name="Duangmal K."/>
        </authorList>
    </citation>
    <scope>NUCLEOTIDE SEQUENCE [LARGE SCALE GENOMIC DNA]</scope>
    <source>
        <strain evidence="1">K81G1</strain>
    </source>
</reference>
<sequence>MTEPEAARQDVVVRNHLEEPELGAIVSRYVTPDTRYLKLGHAGVLGMNHAERAEFGHALAVDARAITDHELTELLDYDWRARLTAGWLIALDRRTAHRGRVRELFLASEDEGAGQGYCIALARFGTSEDATILGEYLDKYLPRIDLNLEQFWALGALLYLDSELGSDEATQYLEGGWQKWLASGPTMQLIPDVEFHLMRKLCYLAEQWMNTVS</sequence>
<accession>A0A5N0V360</accession>
<gene>
    <name evidence="1" type="ORF">FPZ12_015815</name>
</gene>
<dbReference type="AlphaFoldDB" id="A0A5N0V360"/>
<keyword evidence="2" id="KW-1185">Reference proteome</keyword>
<evidence type="ECO:0000313" key="2">
    <source>
        <dbReference type="Proteomes" id="UP000319769"/>
    </source>
</evidence>
<proteinExistence type="predicted"/>
<dbReference type="RefSeq" id="WP_144750294.1">
    <property type="nucleotide sequence ID" value="NZ_VMNW02000019.1"/>
</dbReference>
<dbReference type="EMBL" id="VMNW02000019">
    <property type="protein sequence ID" value="KAA9160879.1"/>
    <property type="molecule type" value="Genomic_DNA"/>
</dbReference>
<dbReference type="Pfam" id="PF19463">
    <property type="entry name" value="DUF6000"/>
    <property type="match status" value="1"/>
</dbReference>
<protein>
    <submittedName>
        <fullName evidence="1">Uncharacterized protein</fullName>
    </submittedName>
</protein>
<organism evidence="1 2">
    <name type="scientific">Amycolatopsis acidicola</name>
    <dbReference type="NCBI Taxonomy" id="2596893"/>
    <lineage>
        <taxon>Bacteria</taxon>
        <taxon>Bacillati</taxon>
        <taxon>Actinomycetota</taxon>
        <taxon>Actinomycetes</taxon>
        <taxon>Pseudonocardiales</taxon>
        <taxon>Pseudonocardiaceae</taxon>
        <taxon>Amycolatopsis</taxon>
    </lineage>
</organism>
<name>A0A5N0V360_9PSEU</name>
<dbReference type="OrthoDB" id="8702693at2"/>
<comment type="caution">
    <text evidence="1">The sequence shown here is derived from an EMBL/GenBank/DDBJ whole genome shotgun (WGS) entry which is preliminary data.</text>
</comment>